<dbReference type="Pfam" id="PF13410">
    <property type="entry name" value="GST_C_2"/>
    <property type="match status" value="1"/>
</dbReference>
<evidence type="ECO:0000313" key="1">
    <source>
        <dbReference type="EMBL" id="WAV91703.1"/>
    </source>
</evidence>
<dbReference type="AlphaFoldDB" id="A0A9E9L8L6"/>
<dbReference type="SUPFAM" id="SSF47616">
    <property type="entry name" value="GST C-terminal domain-like"/>
    <property type="match status" value="1"/>
</dbReference>
<dbReference type="Proteomes" id="UP001164819">
    <property type="component" value="Chromosome"/>
</dbReference>
<gene>
    <name evidence="1" type="ORF">NB646_02815</name>
</gene>
<dbReference type="Gene3D" id="3.40.30.10">
    <property type="entry name" value="Glutaredoxin"/>
    <property type="match status" value="1"/>
</dbReference>
<dbReference type="RefSeq" id="WP_269283976.1">
    <property type="nucleotide sequence ID" value="NZ_CP098251.1"/>
</dbReference>
<organism evidence="1">
    <name type="scientific">Oxalobacter aliiformigenes</name>
    <dbReference type="NCBI Taxonomy" id="2946593"/>
    <lineage>
        <taxon>Bacteria</taxon>
        <taxon>Pseudomonadati</taxon>
        <taxon>Pseudomonadota</taxon>
        <taxon>Betaproteobacteria</taxon>
        <taxon>Burkholderiales</taxon>
        <taxon>Oxalobacteraceae</taxon>
        <taxon>Oxalobacter</taxon>
    </lineage>
</organism>
<dbReference type="Pfam" id="PF13417">
    <property type="entry name" value="GST_N_3"/>
    <property type="match status" value="1"/>
</dbReference>
<proteinExistence type="predicted"/>
<dbReference type="InterPro" id="IPR004045">
    <property type="entry name" value="Glutathione_S-Trfase_N"/>
</dbReference>
<name>A0A9E9L8L6_9BURK</name>
<accession>A0A9E9L8L6</accession>
<reference evidence="1" key="1">
    <citation type="journal article" date="2022" name="Front. Microbiol.">
        <title>New perspectives on an old grouping: The genomic and phenotypic variability of Oxalobacter formigenes and the implications for calcium oxalate stone prevention.</title>
        <authorList>
            <person name="Chmiel J.A."/>
            <person name="Carr C."/>
            <person name="Stuivenberg G.A."/>
            <person name="Venema R."/>
            <person name="Chanyi R.M."/>
            <person name="Al K.F."/>
            <person name="Giguere D."/>
            <person name="Say H."/>
            <person name="Akouris P.P."/>
            <person name="Dominguez Romero S.A."/>
            <person name="Kwong A."/>
            <person name="Tai V."/>
            <person name="Koval S.F."/>
            <person name="Razvi H."/>
            <person name="Bjazevic J."/>
            <person name="Burton J.P."/>
        </authorList>
    </citation>
    <scope>NUCLEOTIDE SEQUENCE</scope>
    <source>
        <strain evidence="1">OxK</strain>
    </source>
</reference>
<dbReference type="Gene3D" id="1.20.1050.10">
    <property type="match status" value="1"/>
</dbReference>
<dbReference type="GO" id="GO:0005737">
    <property type="term" value="C:cytoplasm"/>
    <property type="evidence" value="ECO:0007669"/>
    <property type="project" value="TreeGrafter"/>
</dbReference>
<dbReference type="InterPro" id="IPR050983">
    <property type="entry name" value="GST_Omega/HSP26"/>
</dbReference>
<protein>
    <submittedName>
        <fullName evidence="1">Glutathione S-transferase N-terminal domain-containing protein</fullName>
    </submittedName>
</protein>
<dbReference type="SFLD" id="SFLDG00358">
    <property type="entry name" value="Main_(cytGST)"/>
    <property type="match status" value="1"/>
</dbReference>
<dbReference type="InterPro" id="IPR040079">
    <property type="entry name" value="Glutathione_S-Trfase"/>
</dbReference>
<dbReference type="EMBL" id="CP098251">
    <property type="protein sequence ID" value="WAV91703.1"/>
    <property type="molecule type" value="Genomic_DNA"/>
</dbReference>
<dbReference type="PANTHER" id="PTHR43968">
    <property type="match status" value="1"/>
</dbReference>
<dbReference type="PROSITE" id="PS50405">
    <property type="entry name" value="GST_CTER"/>
    <property type="match status" value="1"/>
</dbReference>
<dbReference type="InterPro" id="IPR036282">
    <property type="entry name" value="Glutathione-S-Trfase_C_sf"/>
</dbReference>
<dbReference type="SUPFAM" id="SSF52833">
    <property type="entry name" value="Thioredoxin-like"/>
    <property type="match status" value="1"/>
</dbReference>
<dbReference type="PANTHER" id="PTHR43968:SF6">
    <property type="entry name" value="GLUTATHIONE S-TRANSFERASE OMEGA"/>
    <property type="match status" value="1"/>
</dbReference>
<dbReference type="PROSITE" id="PS50404">
    <property type="entry name" value="GST_NTER"/>
    <property type="match status" value="1"/>
</dbReference>
<sequence>MKLIGILTSPYVRKTRIVLIEKKIDYEFVVTDLNSPDNIANQFNPLGKVPCLVMDDGKALYDSSVIVDYLDTTTPVSRLLPDDNRGRADVKCWEALADGVMDAAILVRLEGKRPTGQQSPEWIRLQTGKIHSGLKAMSSHLGNNTFCHGNTFSLADIAVGCALGWLDFRFPEIGWQKDYDNLASFFERLSTRPSFIKTRPE</sequence>
<dbReference type="InterPro" id="IPR036249">
    <property type="entry name" value="Thioredoxin-like_sf"/>
</dbReference>
<dbReference type="CDD" id="cd03205">
    <property type="entry name" value="GST_C_6"/>
    <property type="match status" value="1"/>
</dbReference>
<dbReference type="SFLD" id="SFLDS00019">
    <property type="entry name" value="Glutathione_Transferase_(cytos"/>
    <property type="match status" value="1"/>
</dbReference>
<dbReference type="InterPro" id="IPR010987">
    <property type="entry name" value="Glutathione-S-Trfase_C-like"/>
</dbReference>